<dbReference type="FunFam" id="2.40.50.140:FF:000043">
    <property type="entry name" value="DNA-directed RNA polymerase II subunit RPB7"/>
    <property type="match status" value="1"/>
</dbReference>
<dbReference type="GeneID" id="6754458"/>
<keyword evidence="4" id="KW-0240">DNA-directed RNA polymerase</keyword>
<evidence type="ECO:0000256" key="1">
    <source>
        <dbReference type="ARBA" id="ARBA00004123"/>
    </source>
</evidence>
<dbReference type="SMART" id="SM00316">
    <property type="entry name" value="S1"/>
    <property type="match status" value="1"/>
</dbReference>
<dbReference type="FunFam" id="3.30.1490.120:FF:000001">
    <property type="entry name" value="DNA-directed RNA polymerase II subunit RPB7"/>
    <property type="match status" value="1"/>
</dbReference>
<dbReference type="Proteomes" id="UP000009022">
    <property type="component" value="Unassembled WGS sequence"/>
</dbReference>
<dbReference type="RefSeq" id="XP_002113602.1">
    <property type="nucleotide sequence ID" value="XM_002113566.1"/>
</dbReference>
<dbReference type="PANTHER" id="PTHR12709:SF4">
    <property type="entry name" value="DNA-DIRECTED RNA POLYMERASE II SUBUNIT RPB7"/>
    <property type="match status" value="1"/>
</dbReference>
<gene>
    <name evidence="9" type="ORF">TRIADDRAFT_50378</name>
</gene>
<dbReference type="GO" id="GO:0000932">
    <property type="term" value="C:P-body"/>
    <property type="evidence" value="ECO:0000318"/>
    <property type="project" value="GO_Central"/>
</dbReference>
<comment type="subcellular location">
    <subcellularLocation>
        <location evidence="1">Nucleus</location>
    </subcellularLocation>
</comment>
<feature type="domain" description="S1 motif" evidence="8">
    <location>
        <begin position="82"/>
        <end position="163"/>
    </location>
</feature>
<dbReference type="HOGENOM" id="CLU_085878_2_0_1"/>
<keyword evidence="10" id="KW-1185">Reference proteome</keyword>
<sequence>MFFHVTLEHEITLHPRYFGPNLLDTVRRKLFSEVEGTCSGKHGFVIAVTIIDKVGVGKILPNSGFVVYPVRYKAIVFKPFPGEVVDGIVTQLNKVGLFVEVGPLTCFISKYSIPRDMFFDPNGNPPCFRTEDEDMIVQTGDEVRLKIVGTRVDVKDIFAVGSLDQDYLGKIN</sequence>
<dbReference type="PANTHER" id="PTHR12709">
    <property type="entry name" value="DNA-DIRECTED RNA POLYMERASE II, III"/>
    <property type="match status" value="1"/>
</dbReference>
<dbReference type="PROSITE" id="PS50126">
    <property type="entry name" value="S1"/>
    <property type="match status" value="1"/>
</dbReference>
<dbReference type="CDD" id="cd04462">
    <property type="entry name" value="S1_RNAPII_Rpb7"/>
    <property type="match status" value="1"/>
</dbReference>
<name>B3S0W7_TRIAD</name>
<dbReference type="Pfam" id="PF00575">
    <property type="entry name" value="S1"/>
    <property type="match status" value="1"/>
</dbReference>
<evidence type="ECO:0000256" key="5">
    <source>
        <dbReference type="ARBA" id="ARBA00023163"/>
    </source>
</evidence>
<dbReference type="Pfam" id="PF03876">
    <property type="entry name" value="SHS2_Rpb7-N"/>
    <property type="match status" value="1"/>
</dbReference>
<evidence type="ECO:0000313" key="9">
    <source>
        <dbReference type="EMBL" id="EDV24076.1"/>
    </source>
</evidence>
<keyword evidence="6" id="KW-0539">Nucleus</keyword>
<dbReference type="GO" id="GO:0005665">
    <property type="term" value="C:RNA polymerase II, core complex"/>
    <property type="evidence" value="ECO:0000318"/>
    <property type="project" value="GO_Central"/>
</dbReference>
<dbReference type="eggNOG" id="KOG3298">
    <property type="taxonomic scope" value="Eukaryota"/>
</dbReference>
<dbReference type="CTD" id="6754458"/>
<evidence type="ECO:0000256" key="7">
    <source>
        <dbReference type="ARBA" id="ARBA00073912"/>
    </source>
</evidence>
<evidence type="ECO:0000256" key="4">
    <source>
        <dbReference type="ARBA" id="ARBA00022478"/>
    </source>
</evidence>
<evidence type="ECO:0000256" key="6">
    <source>
        <dbReference type="ARBA" id="ARBA00023242"/>
    </source>
</evidence>
<dbReference type="GO" id="GO:0003727">
    <property type="term" value="F:single-stranded RNA binding"/>
    <property type="evidence" value="ECO:0000318"/>
    <property type="project" value="GO_Central"/>
</dbReference>
<keyword evidence="5" id="KW-0804">Transcription</keyword>
<dbReference type="GO" id="GO:0060213">
    <property type="term" value="P:positive regulation of nuclear-transcribed mRNA poly(A) tail shortening"/>
    <property type="evidence" value="ECO:0000318"/>
    <property type="project" value="GO_Central"/>
</dbReference>
<evidence type="ECO:0000256" key="2">
    <source>
        <dbReference type="ARBA" id="ARBA00009307"/>
    </source>
</evidence>
<dbReference type="STRING" id="10228.B3S0W7"/>
<dbReference type="CDD" id="cd04329">
    <property type="entry name" value="RNAP_II_Rpb7_N"/>
    <property type="match status" value="1"/>
</dbReference>
<dbReference type="InterPro" id="IPR005576">
    <property type="entry name" value="Rpb7-like_N"/>
</dbReference>
<dbReference type="OrthoDB" id="1162399at2759"/>
<evidence type="ECO:0000313" key="10">
    <source>
        <dbReference type="Proteomes" id="UP000009022"/>
    </source>
</evidence>
<dbReference type="SUPFAM" id="SSF50249">
    <property type="entry name" value="Nucleic acid-binding proteins"/>
    <property type="match status" value="1"/>
</dbReference>
<dbReference type="InterPro" id="IPR012340">
    <property type="entry name" value="NA-bd_OB-fold"/>
</dbReference>
<dbReference type="Gene3D" id="2.40.50.140">
    <property type="entry name" value="Nucleic acid-binding proteins"/>
    <property type="match status" value="1"/>
</dbReference>
<dbReference type="InterPro" id="IPR036898">
    <property type="entry name" value="RNA_pol_Rpb7-like_N_sf"/>
</dbReference>
<evidence type="ECO:0000256" key="3">
    <source>
        <dbReference type="ARBA" id="ARBA00015928"/>
    </source>
</evidence>
<dbReference type="KEGG" id="tad:TRIADDRAFT_50378"/>
<dbReference type="GO" id="GO:0045948">
    <property type="term" value="P:positive regulation of translational initiation"/>
    <property type="evidence" value="ECO:0000318"/>
    <property type="project" value="GO_Central"/>
</dbReference>
<comment type="similarity">
    <text evidence="2">Belongs to the eukaryotic RPB7/RPC8 RNA polymerase subunit family.</text>
</comment>
<dbReference type="PhylomeDB" id="B3S0W7"/>
<dbReference type="Gene3D" id="3.30.1490.120">
    <property type="entry name" value="RNA polymerase Rpb7-like, N-terminal domain"/>
    <property type="match status" value="1"/>
</dbReference>
<dbReference type="OMA" id="TMRQPGL"/>
<dbReference type="InterPro" id="IPR045113">
    <property type="entry name" value="Rpb7-like"/>
</dbReference>
<dbReference type="FunCoup" id="B3S0W7">
    <property type="interactions" value="1691"/>
</dbReference>
<accession>B3S0W7</accession>
<dbReference type="InterPro" id="IPR003029">
    <property type="entry name" value="S1_domain"/>
</dbReference>
<dbReference type="GO" id="GO:0003697">
    <property type="term" value="F:single-stranded DNA binding"/>
    <property type="evidence" value="ECO:0000318"/>
    <property type="project" value="GO_Central"/>
</dbReference>
<organism evidence="9 10">
    <name type="scientific">Trichoplax adhaerens</name>
    <name type="common">Trichoplax reptans</name>
    <dbReference type="NCBI Taxonomy" id="10228"/>
    <lineage>
        <taxon>Eukaryota</taxon>
        <taxon>Metazoa</taxon>
        <taxon>Placozoa</taxon>
        <taxon>Uniplacotomia</taxon>
        <taxon>Trichoplacea</taxon>
        <taxon>Trichoplacidae</taxon>
        <taxon>Trichoplax</taxon>
    </lineage>
</organism>
<dbReference type="InParanoid" id="B3S0W7"/>
<proteinExistence type="inferred from homology"/>
<dbReference type="GO" id="GO:0000956">
    <property type="term" value="P:nuclear-transcribed mRNA catabolic process"/>
    <property type="evidence" value="ECO:0000318"/>
    <property type="project" value="GO_Central"/>
</dbReference>
<dbReference type="EMBL" id="DS985246">
    <property type="protein sequence ID" value="EDV24076.1"/>
    <property type="molecule type" value="Genomic_DNA"/>
</dbReference>
<dbReference type="GO" id="GO:0031369">
    <property type="term" value="F:translation initiation factor binding"/>
    <property type="evidence" value="ECO:0000318"/>
    <property type="project" value="GO_Central"/>
</dbReference>
<evidence type="ECO:0000259" key="8">
    <source>
        <dbReference type="PROSITE" id="PS50126"/>
    </source>
</evidence>
<reference evidence="9 10" key="1">
    <citation type="journal article" date="2008" name="Nature">
        <title>The Trichoplax genome and the nature of placozoans.</title>
        <authorList>
            <person name="Srivastava M."/>
            <person name="Begovic E."/>
            <person name="Chapman J."/>
            <person name="Putnam N.H."/>
            <person name="Hellsten U."/>
            <person name="Kawashima T."/>
            <person name="Kuo A."/>
            <person name="Mitros T."/>
            <person name="Salamov A."/>
            <person name="Carpenter M.L."/>
            <person name="Signorovitch A.Y."/>
            <person name="Moreno M.A."/>
            <person name="Kamm K."/>
            <person name="Grimwood J."/>
            <person name="Schmutz J."/>
            <person name="Shapiro H."/>
            <person name="Grigoriev I.V."/>
            <person name="Buss L.W."/>
            <person name="Schierwater B."/>
            <person name="Dellaporta S.L."/>
            <person name="Rokhsar D.S."/>
        </authorList>
    </citation>
    <scope>NUCLEOTIDE SEQUENCE [LARGE SCALE GENOMIC DNA]</scope>
    <source>
        <strain evidence="9 10">Grell-BS-1999</strain>
    </source>
</reference>
<dbReference type="AlphaFoldDB" id="B3S0W7"/>
<protein>
    <recommendedName>
        <fullName evidence="3">DNA-directed RNA polymerase II subunit RPB7</fullName>
    </recommendedName>
    <alternativeName>
        <fullName evidence="7">DNA-directed RNA polymerase II subunit rpb7</fullName>
    </alternativeName>
</protein>
<dbReference type="GO" id="GO:0006367">
    <property type="term" value="P:transcription initiation at RNA polymerase II promoter"/>
    <property type="evidence" value="ECO:0000318"/>
    <property type="project" value="GO_Central"/>
</dbReference>
<dbReference type="SUPFAM" id="SSF88798">
    <property type="entry name" value="N-terminal, heterodimerisation domain of RBP7 (RpoE)"/>
    <property type="match status" value="1"/>
</dbReference>